<dbReference type="EMBL" id="CP041372">
    <property type="protein sequence ID" value="QKS72534.1"/>
    <property type="molecule type" value="Genomic_DNA"/>
</dbReference>
<organism evidence="1 2">
    <name type="scientific">Paenalkalicoccus suaedae</name>
    <dbReference type="NCBI Taxonomy" id="2592382"/>
    <lineage>
        <taxon>Bacteria</taxon>
        <taxon>Bacillati</taxon>
        <taxon>Bacillota</taxon>
        <taxon>Bacilli</taxon>
        <taxon>Bacillales</taxon>
        <taxon>Bacillaceae</taxon>
        <taxon>Paenalkalicoccus</taxon>
    </lineage>
</organism>
<dbReference type="PROSITE" id="PS51257">
    <property type="entry name" value="PROKAR_LIPOPROTEIN"/>
    <property type="match status" value="1"/>
</dbReference>
<gene>
    <name evidence="1" type="ORF">FLK61_38605</name>
</gene>
<evidence type="ECO:0000313" key="1">
    <source>
        <dbReference type="EMBL" id="QKS72534.1"/>
    </source>
</evidence>
<protein>
    <recommendedName>
        <fullName evidence="3">Lipoprotein</fullName>
    </recommendedName>
</protein>
<dbReference type="AlphaFoldDB" id="A0A859FIH7"/>
<sequence length="181" mass="20041">MRMIHALGVLTLPAILAGCGSAEEEDAYDGPALSFGIVGDEPDIRENQVEFTPVNLENVHGEAPNDFDGILVMEEHLAEAAEPEYVAMYPDMQTPIFFVGTEAGILPFVDLNNPIGYEETVRRARDESIHIAGFVPDYPVDGAEEETLLTLTFGYPIANNELQTDNPEYSYSELFRFISEH</sequence>
<name>A0A859FIH7_9BACI</name>
<evidence type="ECO:0000313" key="2">
    <source>
        <dbReference type="Proteomes" id="UP000318138"/>
    </source>
</evidence>
<dbReference type="KEGG" id="psua:FLK61_38605"/>
<keyword evidence="2" id="KW-1185">Reference proteome</keyword>
<accession>A0A859FIH7</accession>
<dbReference type="RefSeq" id="WP_176010510.1">
    <property type="nucleotide sequence ID" value="NZ_CP041372.2"/>
</dbReference>
<reference evidence="2" key="1">
    <citation type="submission" date="2019-07" db="EMBL/GenBank/DDBJ databases">
        <title>Bacillus alkalisoli sp. nov. isolated from saline soil.</title>
        <authorList>
            <person name="Sun J.-Q."/>
            <person name="Xu L."/>
        </authorList>
    </citation>
    <scope>NUCLEOTIDE SEQUENCE [LARGE SCALE GENOMIC DNA]</scope>
    <source>
        <strain evidence="2">M4U3P1</strain>
    </source>
</reference>
<evidence type="ECO:0008006" key="3">
    <source>
        <dbReference type="Google" id="ProtNLM"/>
    </source>
</evidence>
<proteinExistence type="predicted"/>
<dbReference type="Proteomes" id="UP000318138">
    <property type="component" value="Chromosome"/>
</dbReference>